<dbReference type="Pfam" id="PF00175">
    <property type="entry name" value="NAD_binding_1"/>
    <property type="match status" value="1"/>
</dbReference>
<keyword evidence="2" id="KW-0001">2Fe-2S</keyword>
<dbReference type="InterPro" id="IPR001433">
    <property type="entry name" value="OxRdtase_FAD/NAD-bd"/>
</dbReference>
<dbReference type="Gene3D" id="2.40.30.10">
    <property type="entry name" value="Translation factors"/>
    <property type="match status" value="1"/>
</dbReference>
<feature type="domain" description="FAD-binding FR-type" evidence="5">
    <location>
        <begin position="41"/>
        <end position="154"/>
    </location>
</feature>
<dbReference type="PANTHER" id="PTHR47354">
    <property type="entry name" value="NADH OXIDOREDUCTASE HCR"/>
    <property type="match status" value="1"/>
</dbReference>
<feature type="region of interest" description="Disordered" evidence="4">
    <location>
        <begin position="1"/>
        <end position="20"/>
    </location>
</feature>
<keyword evidence="7" id="KW-1185">Reference proteome</keyword>
<dbReference type="RefSeq" id="WP_373862195.1">
    <property type="nucleotide sequence ID" value="NZ_BIMR01000314.1"/>
</dbReference>
<dbReference type="InterPro" id="IPR017938">
    <property type="entry name" value="Riboflavin_synthase-like_b-brl"/>
</dbReference>
<keyword evidence="2" id="KW-0408">Iron</keyword>
<dbReference type="Proteomes" id="UP000289954">
    <property type="component" value="Unassembled WGS sequence"/>
</dbReference>
<evidence type="ECO:0000256" key="3">
    <source>
        <dbReference type="ARBA" id="ARBA00023014"/>
    </source>
</evidence>
<evidence type="ECO:0000256" key="4">
    <source>
        <dbReference type="SAM" id="MobiDB-lite"/>
    </source>
</evidence>
<protein>
    <submittedName>
        <fullName evidence="6">Oxidoreductase</fullName>
    </submittedName>
</protein>
<comment type="cofactor">
    <cofactor evidence="1">
        <name>FAD</name>
        <dbReference type="ChEBI" id="CHEBI:57692"/>
    </cofactor>
</comment>
<dbReference type="InterPro" id="IPR008333">
    <property type="entry name" value="Cbr1-like_FAD-bd_dom"/>
</dbReference>
<sequence length="292" mass="31320">MGRLTDDRSTGTGGEAGEVEAVEPVLDEVAPTSPDDVPYHLPWRVATLVALRPETPTATTLELDVPGWRGAMAGQHVDVRLTAEDGYSTQRSYSLASPGTLGLPTGAPPADGSERIALTVQVVEDGEVSPYLTQDLQVGDQVELRGPVGNWFVWHATDPHPVQLVAGGSGLVPLMSMLRTRRRARSRSPFRLLVSVRTPPDAIYDAELDDLATDPGVEVTRVWTRRGPHGWTGPVGRVDAATLAAACVPPDERPHVFVCGPTPFVETVADLLVDLGHDPDRIRTERFGPTGP</sequence>
<dbReference type="Pfam" id="PF00970">
    <property type="entry name" value="FAD_binding_6"/>
    <property type="match status" value="1"/>
</dbReference>
<accession>A0A402DVM1</accession>
<name>A0A402DVM1_9CELL</name>
<dbReference type="GO" id="GO:0016491">
    <property type="term" value="F:oxidoreductase activity"/>
    <property type="evidence" value="ECO:0007669"/>
    <property type="project" value="InterPro"/>
</dbReference>
<dbReference type="CDD" id="cd06217">
    <property type="entry name" value="FNR_iron_sulfur_binding_3"/>
    <property type="match status" value="1"/>
</dbReference>
<dbReference type="GO" id="GO:0051537">
    <property type="term" value="F:2 iron, 2 sulfur cluster binding"/>
    <property type="evidence" value="ECO:0007669"/>
    <property type="project" value="UniProtKB-KW"/>
</dbReference>
<dbReference type="Gene3D" id="3.40.50.80">
    <property type="entry name" value="Nucleotide-binding domain of ferredoxin-NADP reductase (FNR) module"/>
    <property type="match status" value="1"/>
</dbReference>
<proteinExistence type="predicted"/>
<dbReference type="InterPro" id="IPR017927">
    <property type="entry name" value="FAD-bd_FR_type"/>
</dbReference>
<comment type="caution">
    <text evidence="6">The sequence shown here is derived from an EMBL/GenBank/DDBJ whole genome shotgun (WGS) entry which is preliminary data.</text>
</comment>
<evidence type="ECO:0000313" key="7">
    <source>
        <dbReference type="Proteomes" id="UP000289954"/>
    </source>
</evidence>
<dbReference type="SUPFAM" id="SSF63380">
    <property type="entry name" value="Riboflavin synthase domain-like"/>
    <property type="match status" value="1"/>
</dbReference>
<reference evidence="6 7" key="1">
    <citation type="submission" date="2019-01" db="EMBL/GenBank/DDBJ databases">
        <title>Draft genome sequence of Cellulomonas takizawaensis strain TKZ-21.</title>
        <authorList>
            <person name="Yamamura H."/>
            <person name="Hayashi T."/>
            <person name="Hamada M."/>
            <person name="Serisawa Y."/>
            <person name="Matsuyama K."/>
            <person name="Nakagawa Y."/>
            <person name="Otoguro M."/>
            <person name="Yanagida F."/>
            <person name="Hayakawa M."/>
        </authorList>
    </citation>
    <scope>NUCLEOTIDE SEQUENCE [LARGE SCALE GENOMIC DNA]</scope>
    <source>
        <strain evidence="6 7">NBRC12680</strain>
    </source>
</reference>
<organism evidence="6 7">
    <name type="scientific">Cellulomonas biazotea</name>
    <dbReference type="NCBI Taxonomy" id="1709"/>
    <lineage>
        <taxon>Bacteria</taxon>
        <taxon>Bacillati</taxon>
        <taxon>Actinomycetota</taxon>
        <taxon>Actinomycetes</taxon>
        <taxon>Micrococcales</taxon>
        <taxon>Cellulomonadaceae</taxon>
        <taxon>Cellulomonas</taxon>
    </lineage>
</organism>
<dbReference type="AlphaFoldDB" id="A0A402DVM1"/>
<gene>
    <name evidence="6" type="ORF">CBZ_31820</name>
</gene>
<dbReference type="SUPFAM" id="SSF52343">
    <property type="entry name" value="Ferredoxin reductase-like, C-terminal NADP-linked domain"/>
    <property type="match status" value="1"/>
</dbReference>
<keyword evidence="3" id="KW-0411">Iron-sulfur</keyword>
<evidence type="ECO:0000259" key="5">
    <source>
        <dbReference type="PROSITE" id="PS51384"/>
    </source>
</evidence>
<dbReference type="PRINTS" id="PR00406">
    <property type="entry name" value="CYTB5RDTASE"/>
</dbReference>
<evidence type="ECO:0000256" key="2">
    <source>
        <dbReference type="ARBA" id="ARBA00022714"/>
    </source>
</evidence>
<dbReference type="PANTHER" id="PTHR47354:SF5">
    <property type="entry name" value="PROTEIN RFBI"/>
    <property type="match status" value="1"/>
</dbReference>
<dbReference type="InterPro" id="IPR050415">
    <property type="entry name" value="MRET"/>
</dbReference>
<evidence type="ECO:0000256" key="1">
    <source>
        <dbReference type="ARBA" id="ARBA00001974"/>
    </source>
</evidence>
<dbReference type="PROSITE" id="PS51384">
    <property type="entry name" value="FAD_FR"/>
    <property type="match status" value="1"/>
</dbReference>
<evidence type="ECO:0000313" key="6">
    <source>
        <dbReference type="EMBL" id="GCE78126.1"/>
    </source>
</evidence>
<keyword evidence="2" id="KW-0479">Metal-binding</keyword>
<dbReference type="InterPro" id="IPR039261">
    <property type="entry name" value="FNR_nucleotide-bd"/>
</dbReference>
<dbReference type="EMBL" id="BIMR01000314">
    <property type="protein sequence ID" value="GCE78126.1"/>
    <property type="molecule type" value="Genomic_DNA"/>
</dbReference>